<dbReference type="EMBL" id="CP045725">
    <property type="protein sequence ID" value="QGF23034.1"/>
    <property type="molecule type" value="Genomic_DNA"/>
</dbReference>
<dbReference type="Pfam" id="PF00933">
    <property type="entry name" value="Glyco_hydro_3"/>
    <property type="match status" value="1"/>
</dbReference>
<feature type="domain" description="PA14" evidence="3">
    <location>
        <begin position="417"/>
        <end position="568"/>
    </location>
</feature>
<keyword evidence="5" id="KW-1185">Reference proteome</keyword>
<dbReference type="Pfam" id="PF14310">
    <property type="entry name" value="Fn3-like"/>
    <property type="match status" value="1"/>
</dbReference>
<dbReference type="GO" id="GO:0005975">
    <property type="term" value="P:carbohydrate metabolic process"/>
    <property type="evidence" value="ECO:0007669"/>
    <property type="project" value="InterPro"/>
</dbReference>
<evidence type="ECO:0000256" key="1">
    <source>
        <dbReference type="ARBA" id="ARBA00005336"/>
    </source>
</evidence>
<proteinExistence type="inferred from homology"/>
<gene>
    <name evidence="4" type="ORF">Rai3103_04415</name>
</gene>
<keyword evidence="2 4" id="KW-0378">Hydrolase</keyword>
<dbReference type="PANTHER" id="PTHR42715:SF10">
    <property type="entry name" value="BETA-GLUCOSIDASE"/>
    <property type="match status" value="1"/>
</dbReference>
<evidence type="ECO:0000313" key="5">
    <source>
        <dbReference type="Proteomes" id="UP000386847"/>
    </source>
</evidence>
<evidence type="ECO:0000259" key="3">
    <source>
        <dbReference type="PROSITE" id="PS51820"/>
    </source>
</evidence>
<dbReference type="SUPFAM" id="SSF51445">
    <property type="entry name" value="(Trans)glycosidases"/>
    <property type="match status" value="1"/>
</dbReference>
<evidence type="ECO:0000256" key="2">
    <source>
        <dbReference type="ARBA" id="ARBA00022801"/>
    </source>
</evidence>
<dbReference type="InterPro" id="IPR036962">
    <property type="entry name" value="Glyco_hydro_3_N_sf"/>
</dbReference>
<dbReference type="InterPro" id="IPR013783">
    <property type="entry name" value="Ig-like_fold"/>
</dbReference>
<dbReference type="SUPFAM" id="SSF52279">
    <property type="entry name" value="Beta-D-glucan exohydrolase, C-terminal domain"/>
    <property type="match status" value="1"/>
</dbReference>
<dbReference type="RefSeq" id="WP_153571561.1">
    <property type="nucleotide sequence ID" value="NZ_CP045725.1"/>
</dbReference>
<dbReference type="KEGG" id="rain:Rai3103_04415"/>
<sequence length="829" mass="87800">MNAVNLDTTPDTLDTLDTLRDRVARLTLEQKVALLTGADFWSVGPEPDAGLRRLVVSDGPVGVRGEFWDDRDWSANSPSPSALAATWDPALLDDLGRLMAGEARRKGVDTILAPTVNLHRTPVGGRHFECYSEDPVLSGELGSAWVKGVQAEGVGACVKHFVGNDQETDRMTADCLIDEQTLRELYLAPFEIIEDRARPWAYMAAYNKVNGVTGTESPLIDQVLKGEWGSDALIMSDWTAARSTEASANAGLDLVMPGPAGPWGDALVTAVREGRVPEATIDDKVARLLLLAARCGALDTSNQGVAAPLDPEQVAAAMRRFAAAGFVLVKNDRRASGDGAVLPVSGDVRSIAVVGPNAVHGRTAGGGSASVLPERVVHPAAGIAAALPQAEVRTALGVHSTDRVPSLEAGETDLPDGSGPGLQVEYLDATGAVLAAEQRRYGNFNWIGTFGTDIDDDRVASVRVSTLITARTCGDHRLGASGVGHLVLTLDGEIVADDNVTTRPGADVVEGMMRPPQLLVTRHLDAGETTLLTVEYAAATGGPLDLWVLQVNLEAPHGTDDEEIAAASALARASDATVVVVGTTEEVESEGFDRTSLALPGRQDDLVNAVLDADPDAVIVVNAGAPVEMPWLDRARAVLIVWFPGQQFGEALADVLTGITEPGGRMPTTWGRPGTAIIPQNVPDADGTVTYAEGLTIGYRAYEEQGVQPAVWFGHGMGYTSWVLSEAGATEHGVRVTVTNTGDRPGSTVAQVYLSRPDTAVRRPARWLAAFGRVSLAPGDSRTLDITLPERAFRHWDVDQHHWAVEPGEFRVHVGLSAADTLPALPIVR</sequence>
<dbReference type="PROSITE" id="PS51820">
    <property type="entry name" value="PA14"/>
    <property type="match status" value="1"/>
</dbReference>
<name>A0A5Q2FC80_9ACTN</name>
<dbReference type="Gene3D" id="3.40.50.1700">
    <property type="entry name" value="Glycoside hydrolase family 3 C-terminal domain"/>
    <property type="match status" value="1"/>
</dbReference>
<dbReference type="GO" id="GO:0004553">
    <property type="term" value="F:hydrolase activity, hydrolyzing O-glycosyl compounds"/>
    <property type="evidence" value="ECO:0007669"/>
    <property type="project" value="InterPro"/>
</dbReference>
<dbReference type="InterPro" id="IPR037524">
    <property type="entry name" value="PA14/GLEYA"/>
</dbReference>
<evidence type="ECO:0000313" key="4">
    <source>
        <dbReference type="EMBL" id="QGF23034.1"/>
    </source>
</evidence>
<dbReference type="AlphaFoldDB" id="A0A5Q2FC80"/>
<dbReference type="PANTHER" id="PTHR42715">
    <property type="entry name" value="BETA-GLUCOSIDASE"/>
    <property type="match status" value="1"/>
</dbReference>
<dbReference type="Pfam" id="PF01915">
    <property type="entry name" value="Glyco_hydro_3_C"/>
    <property type="match status" value="1"/>
</dbReference>
<dbReference type="Proteomes" id="UP000386847">
    <property type="component" value="Chromosome"/>
</dbReference>
<reference evidence="4 5" key="1">
    <citation type="submission" date="2019-10" db="EMBL/GenBank/DDBJ databases">
        <title>Genomic analysis of Raineyella sp. CBA3103.</title>
        <authorList>
            <person name="Roh S.W."/>
        </authorList>
    </citation>
    <scope>NUCLEOTIDE SEQUENCE [LARGE SCALE GENOMIC DNA]</scope>
    <source>
        <strain evidence="4 5">CBA3103</strain>
    </source>
</reference>
<dbReference type="InterPro" id="IPR036881">
    <property type="entry name" value="Glyco_hydro_3_C_sf"/>
</dbReference>
<dbReference type="Gene3D" id="2.60.120.260">
    <property type="entry name" value="Galactose-binding domain-like"/>
    <property type="match status" value="1"/>
</dbReference>
<organism evidence="4 5">
    <name type="scientific">Raineyella fluvialis</name>
    <dbReference type="NCBI Taxonomy" id="2662261"/>
    <lineage>
        <taxon>Bacteria</taxon>
        <taxon>Bacillati</taxon>
        <taxon>Actinomycetota</taxon>
        <taxon>Actinomycetes</taxon>
        <taxon>Propionibacteriales</taxon>
        <taxon>Propionibacteriaceae</taxon>
        <taxon>Raineyella</taxon>
    </lineage>
</organism>
<protein>
    <submittedName>
        <fullName evidence="4">Glycosyl hydrolase</fullName>
    </submittedName>
</protein>
<dbReference type="InterPro" id="IPR001764">
    <property type="entry name" value="Glyco_hydro_3_N"/>
</dbReference>
<accession>A0A5Q2FC80</accession>
<dbReference type="PRINTS" id="PR00133">
    <property type="entry name" value="GLHYDRLASE3"/>
</dbReference>
<dbReference type="SMART" id="SM01217">
    <property type="entry name" value="Fn3_like"/>
    <property type="match status" value="1"/>
</dbReference>
<dbReference type="InterPro" id="IPR017853">
    <property type="entry name" value="GH"/>
</dbReference>
<dbReference type="Gene3D" id="3.20.20.300">
    <property type="entry name" value="Glycoside hydrolase, family 3, N-terminal domain"/>
    <property type="match status" value="1"/>
</dbReference>
<comment type="similarity">
    <text evidence="1">Belongs to the glycosyl hydrolase 3 family.</text>
</comment>
<dbReference type="InterPro" id="IPR050288">
    <property type="entry name" value="Cellulose_deg_GH3"/>
</dbReference>
<dbReference type="InterPro" id="IPR002772">
    <property type="entry name" value="Glyco_hydro_3_C"/>
</dbReference>
<dbReference type="SUPFAM" id="SSF56988">
    <property type="entry name" value="Anthrax protective antigen"/>
    <property type="match status" value="1"/>
</dbReference>
<dbReference type="Gene3D" id="2.60.40.10">
    <property type="entry name" value="Immunoglobulins"/>
    <property type="match status" value="1"/>
</dbReference>
<dbReference type="InterPro" id="IPR026891">
    <property type="entry name" value="Fn3-like"/>
</dbReference>